<keyword evidence="2" id="KW-0067">ATP-binding</keyword>
<dbReference type="CDD" id="cd17923">
    <property type="entry name" value="DEXHc_Hrq1-like"/>
    <property type="match status" value="1"/>
</dbReference>
<sequence length="2066" mass="233498">MQYFESLVDQLTKRAARATLGQFGLRSKPLREFLWQSFSQPPGKEGAFLADPVFEATFGWKLHTQSMRDLSGGLLNSSIVNAMANPPKELKEDYLFDSSWYPYSHQHEAWSHLLEASPKSVIVSSGTGSGKTECFLVPILNDIVERNSKPDGVEALFLYPLNALINSQRERLTAWTHQLGDQVKFSLFNGDTPESVSAAERKKHPNEQLSRKELRENPAQILVTNSTMLEYMLVRQKDANILNRSKGKLRWIVLDEAHTYIGSQAAELSLLLRRVMHGFGVTPDQVRFVATSATIGGKDSDADLKAFLADVAGVDITQVHLVKGEREIKPLMELEQIKTMNLDSVSSITNEIERYDVLQSLPPLRTLRQHLSSTDNRMTLSEIGKLLSATEEPLSEQDSLQWLDICASTKNVDGDAFIPFRLHLFHRVAGGLWVCSNSGCSAKVGTPLESIDWRFGMVHMSRREKCSCGSPIFEMVSCNGCGTSLLAATERTDSETSHTQLQLTKPDSSIDDFALDLVGEEDLTIEDDEETSEEYDRFALISPLNFEETGEYWINNQRDVKTAKVSGAHLINRVEGYRKSDGALSVRCPCCQHTKIKNFEFYRHFRNGAPFMLSTVIPTLLEYCQDGKKEQLKGPWNGRRMITFTDSRQGTARFSAKSQQDSERQFLRSTIYHLILDKAIRESGANSTSSPELQQYQDMLKMAQESGNESMIEFVEGKISELVGGSSKPITVTWQEVEEFLAEQKEVKLWIKKFYEHFDDRMDMVANPKLLARLLLLREFNSRPKRQNTLETMGLVCMEYPGLAKKESSAPSEWLRNFDTAEKARAEWVDFLTVCVNFHVRSMKAVRLTDEQINWIGAKYSPAFLVGQDEPTHIWNVEAWPKIRRNGPRQPRLARLLATALNIELEDADIRADINEILRQAWMALQSSVLTPSGDGYRLELEQQVSFSLIADKHQCPHTQKIIDKPLLGVTPYLNLSGNRTEHLCKQISTPSYPFPFGRDPESGETVDLNKVRDWQEQPNLIDVRKENAWSDIADRVVERTPYFRVAEHSAQLKASQLREYEKEFKEGKINVLSCSTTMEMGVDIGGISVVAMNNAPPNPANYLQRAGRAGRRGETKSIALTLCKSTPHGEHIFSNTRWAFDTEIKVPNVSLSSDYIVRRHVNSLLLSTFLNHVVKSENSLKLNCGNFFKSDHESAASQADQFVDWCVNGALDFVQDGLDTLLRRTSLDATSRIEILDTSAKHMKRIVERWSVEHQLLKEQSKSLEENPNSLSTAQAAVESQIQRLEGEFLLSELARKGFLPGYGFPTDVVSLNTDHVKVIERRKRYIKMKQDQINDKTSRKDNLYSAAGFPSRDLSVAIRDYAPGNDVVIDGRVYQSKGVLLNWHSPATVDQVKEIQALRWAWRCDKCGASNTSLLRPEQCECCGNEFNFSDEKTKDRIHPYIQPASFAVDIRDEPHNDISRLNHVPFNDPWVTVDSSEWHEVSVNPGASYRSSHNGHVYYYSAGPVNQGYALCLECGRMEVMPEGGDKSPKEVLMGHPRLRGGKGHLTSSREVLCGGNDRELTVKGPLKLGHSTYTDVFELLLFDEQGKPLVERSIARSVAVLMRNQLSEKLGINNDEIGCTTKPVNHEGREVQAIVLFDNAAGGAGFSIQASEYVVELLQGAKKVASSCHCDKACHRCLVDYSTQHVLDLLDRRKVATYLSNGFFNNLSLPVEYELFDHHNRRELRPLMIAIEKTLAKHEDSNLYVELPISQLSDLGDWQLYQAFSRWVAERKVNLILTEVQVQELSLEQKVTLSWYQNHPNVKLMSKLLNDHVNHQVLASVASESYCYQWGLRDDDHETLVVGVGSLGELVDFDPTRLRQSSDVEKIVIDSELDGKASEFGLKFWTLVFKRSPALMTLMQDQVIESATYSDRYLAATLPVSLCFNTLKFLGEHYKSCQVEIHTGELSRGYKPTTVQDNFFDDYSRDKVVGLAFESSAANMSFKTTSKYKLPHSRTLVLSFDNGKQVTLWLDQGFGYWFADKRLSENHLPYHLDDEEHANIIVEGQAQISSGTFPTDVFVTFS</sequence>
<dbReference type="PANTHER" id="PTHR47957:SF3">
    <property type="entry name" value="ATP-DEPENDENT HELICASE HRQ1"/>
    <property type="match status" value="1"/>
</dbReference>
<dbReference type="RefSeq" id="WP_060467777.1">
    <property type="nucleotide sequence ID" value="NZ_AP025514.1"/>
</dbReference>
<dbReference type="Proteomes" id="UP000057389">
    <property type="component" value="Unassembled WGS sequence"/>
</dbReference>
<evidence type="ECO:0000256" key="1">
    <source>
        <dbReference type="ARBA" id="ARBA00022741"/>
    </source>
</evidence>
<comment type="caution">
    <text evidence="5">The sequence shown here is derived from an EMBL/GenBank/DDBJ whole genome shotgun (WGS) entry which is preliminary data.</text>
</comment>
<dbReference type="InterPro" id="IPR018973">
    <property type="entry name" value="MZB"/>
</dbReference>
<dbReference type="SMART" id="SM00490">
    <property type="entry name" value="HELICc"/>
    <property type="match status" value="1"/>
</dbReference>
<keyword evidence="6" id="KW-1185">Reference proteome</keyword>
<evidence type="ECO:0000259" key="3">
    <source>
        <dbReference type="PROSITE" id="PS51192"/>
    </source>
</evidence>
<dbReference type="GO" id="GO:0006289">
    <property type="term" value="P:nucleotide-excision repair"/>
    <property type="evidence" value="ECO:0007669"/>
    <property type="project" value="TreeGrafter"/>
</dbReference>
<dbReference type="GO" id="GO:0036297">
    <property type="term" value="P:interstrand cross-link repair"/>
    <property type="evidence" value="ECO:0007669"/>
    <property type="project" value="TreeGrafter"/>
</dbReference>
<dbReference type="Gene3D" id="3.40.50.300">
    <property type="entry name" value="P-loop containing nucleotide triphosphate hydrolases"/>
    <property type="match status" value="2"/>
</dbReference>
<feature type="domain" description="Helicase ATP-binding" evidence="3">
    <location>
        <begin position="112"/>
        <end position="313"/>
    </location>
</feature>
<dbReference type="GO" id="GO:0003676">
    <property type="term" value="F:nucleic acid binding"/>
    <property type="evidence" value="ECO:0007669"/>
    <property type="project" value="InterPro"/>
</dbReference>
<reference evidence="5 6" key="1">
    <citation type="submission" date="2015-11" db="EMBL/GenBank/DDBJ databases">
        <title>Draft WGS of Vibrio toranzoniae.</title>
        <authorList>
            <person name="Lasa A."/>
            <person name="Romalde J.L."/>
        </authorList>
    </citation>
    <scope>NUCLEOTIDE SEQUENCE [LARGE SCALE GENOMIC DNA]</scope>
    <source>
        <strain evidence="5 6">Vb 10.8</strain>
    </source>
</reference>
<dbReference type="InterPro" id="IPR001650">
    <property type="entry name" value="Helicase_C-like"/>
</dbReference>
<dbReference type="Pfam" id="PF00270">
    <property type="entry name" value="DEAD"/>
    <property type="match status" value="1"/>
</dbReference>
<dbReference type="EMBL" id="LMXU01000013">
    <property type="protein sequence ID" value="KWU01490.1"/>
    <property type="molecule type" value="Genomic_DNA"/>
</dbReference>
<keyword evidence="1" id="KW-0547">Nucleotide-binding</keyword>
<dbReference type="PANTHER" id="PTHR47957">
    <property type="entry name" value="ATP-DEPENDENT HELICASE HRQ1"/>
    <property type="match status" value="1"/>
</dbReference>
<protein>
    <submittedName>
        <fullName evidence="5">Copper-binding protein</fullName>
    </submittedName>
</protein>
<dbReference type="PROSITE" id="PS51192">
    <property type="entry name" value="HELICASE_ATP_BIND_1"/>
    <property type="match status" value="1"/>
</dbReference>
<dbReference type="Pfam" id="PF00271">
    <property type="entry name" value="Helicase_C"/>
    <property type="match status" value="1"/>
</dbReference>
<dbReference type="InterPro" id="IPR014001">
    <property type="entry name" value="Helicase_ATP-bd"/>
</dbReference>
<dbReference type="SMART" id="SM00487">
    <property type="entry name" value="DEXDc"/>
    <property type="match status" value="1"/>
</dbReference>
<dbReference type="GO" id="GO:0005524">
    <property type="term" value="F:ATP binding"/>
    <property type="evidence" value="ECO:0007669"/>
    <property type="project" value="UniProtKB-KW"/>
</dbReference>
<feature type="domain" description="Helicase C-terminal" evidence="4">
    <location>
        <begin position="1008"/>
        <end position="1153"/>
    </location>
</feature>
<dbReference type="GO" id="GO:0043138">
    <property type="term" value="F:3'-5' DNA helicase activity"/>
    <property type="evidence" value="ECO:0007669"/>
    <property type="project" value="TreeGrafter"/>
</dbReference>
<name>A0A120DGV0_9VIBR</name>
<dbReference type="Pfam" id="PF09369">
    <property type="entry name" value="MZB"/>
    <property type="match status" value="1"/>
</dbReference>
<dbReference type="GeneID" id="300178498"/>
<dbReference type="InterPro" id="IPR011545">
    <property type="entry name" value="DEAD/DEAH_box_helicase_dom"/>
</dbReference>
<dbReference type="SUPFAM" id="SSF52540">
    <property type="entry name" value="P-loop containing nucleoside triphosphate hydrolases"/>
    <property type="match status" value="2"/>
</dbReference>
<dbReference type="OrthoDB" id="9815222at2"/>
<evidence type="ECO:0000313" key="5">
    <source>
        <dbReference type="EMBL" id="KWU01490.1"/>
    </source>
</evidence>
<dbReference type="PROSITE" id="PS51194">
    <property type="entry name" value="HELICASE_CTER"/>
    <property type="match status" value="1"/>
</dbReference>
<proteinExistence type="predicted"/>
<dbReference type="InterPro" id="IPR027417">
    <property type="entry name" value="P-loop_NTPase"/>
</dbReference>
<evidence type="ECO:0000256" key="2">
    <source>
        <dbReference type="ARBA" id="ARBA00022840"/>
    </source>
</evidence>
<evidence type="ECO:0000259" key="4">
    <source>
        <dbReference type="PROSITE" id="PS51194"/>
    </source>
</evidence>
<evidence type="ECO:0000313" key="6">
    <source>
        <dbReference type="Proteomes" id="UP000057389"/>
    </source>
</evidence>
<accession>A0A120DGV0</accession>
<organism evidence="5 6">
    <name type="scientific">Vibrio toranzoniae</name>
    <dbReference type="NCBI Taxonomy" id="1194427"/>
    <lineage>
        <taxon>Bacteria</taxon>
        <taxon>Pseudomonadati</taxon>
        <taxon>Pseudomonadota</taxon>
        <taxon>Gammaproteobacteria</taxon>
        <taxon>Vibrionales</taxon>
        <taxon>Vibrionaceae</taxon>
        <taxon>Vibrio</taxon>
    </lineage>
</organism>
<gene>
    <name evidence="5" type="ORF">APQ14_05795</name>
</gene>